<evidence type="ECO:0000313" key="1">
    <source>
        <dbReference type="EMBL" id="KAJ4441346.1"/>
    </source>
</evidence>
<comment type="caution">
    <text evidence="1">The sequence shown here is derived from an EMBL/GenBank/DDBJ whole genome shotgun (WGS) entry which is preliminary data.</text>
</comment>
<reference evidence="1 2" key="1">
    <citation type="journal article" date="2022" name="Allergy">
        <title>Genome assembly and annotation of Periplaneta americana reveal a comprehensive cockroach allergen profile.</title>
        <authorList>
            <person name="Wang L."/>
            <person name="Xiong Q."/>
            <person name="Saelim N."/>
            <person name="Wang L."/>
            <person name="Nong W."/>
            <person name="Wan A.T."/>
            <person name="Shi M."/>
            <person name="Liu X."/>
            <person name="Cao Q."/>
            <person name="Hui J.H.L."/>
            <person name="Sookrung N."/>
            <person name="Leung T.F."/>
            <person name="Tungtrongchitr A."/>
            <person name="Tsui S.K.W."/>
        </authorList>
    </citation>
    <scope>NUCLEOTIDE SEQUENCE [LARGE SCALE GENOMIC DNA]</scope>
    <source>
        <strain evidence="1">PWHHKU_190912</strain>
    </source>
</reference>
<sequence>MASEKLVCILATAISSATLNFKKFPYIHEASDHSSEALLNRLDDTNISQTWPGLSGINEPKTPRKPVEKQTTSFVTPADISPVPIIEQKIQLVEDVKVVLLFYQVHHIETNDKRKLLRQEDI</sequence>
<proteinExistence type="predicted"/>
<keyword evidence="2" id="KW-1185">Reference proteome</keyword>
<gene>
    <name evidence="1" type="ORF">ANN_11201</name>
</gene>
<organism evidence="1 2">
    <name type="scientific">Periplaneta americana</name>
    <name type="common">American cockroach</name>
    <name type="synonym">Blatta americana</name>
    <dbReference type="NCBI Taxonomy" id="6978"/>
    <lineage>
        <taxon>Eukaryota</taxon>
        <taxon>Metazoa</taxon>
        <taxon>Ecdysozoa</taxon>
        <taxon>Arthropoda</taxon>
        <taxon>Hexapoda</taxon>
        <taxon>Insecta</taxon>
        <taxon>Pterygota</taxon>
        <taxon>Neoptera</taxon>
        <taxon>Polyneoptera</taxon>
        <taxon>Dictyoptera</taxon>
        <taxon>Blattodea</taxon>
        <taxon>Blattoidea</taxon>
        <taxon>Blattidae</taxon>
        <taxon>Blattinae</taxon>
        <taxon>Periplaneta</taxon>
    </lineage>
</organism>
<dbReference type="Proteomes" id="UP001148838">
    <property type="component" value="Unassembled WGS sequence"/>
</dbReference>
<dbReference type="EMBL" id="JAJSOF020000015">
    <property type="protein sequence ID" value="KAJ4441346.1"/>
    <property type="molecule type" value="Genomic_DNA"/>
</dbReference>
<evidence type="ECO:0000313" key="2">
    <source>
        <dbReference type="Proteomes" id="UP001148838"/>
    </source>
</evidence>
<protein>
    <submittedName>
        <fullName evidence="1">Uncharacterized protein</fullName>
    </submittedName>
</protein>
<accession>A0ABQ8T5R8</accession>
<name>A0ABQ8T5R8_PERAM</name>